<comment type="caution">
    <text evidence="2">The sequence shown here is derived from an EMBL/GenBank/DDBJ whole genome shotgun (WGS) entry which is preliminary data.</text>
</comment>
<dbReference type="Gene3D" id="3.60.130.10">
    <property type="entry name" value="Clavaminate synthase-like"/>
    <property type="match status" value="1"/>
</dbReference>
<dbReference type="GO" id="GO:0016491">
    <property type="term" value="F:oxidoreductase activity"/>
    <property type="evidence" value="ECO:0007669"/>
    <property type="project" value="UniProtKB-KW"/>
</dbReference>
<name>A0A9W5YSD5_9EURO</name>
<evidence type="ECO:0008006" key="4">
    <source>
        <dbReference type="Google" id="ProtNLM"/>
    </source>
</evidence>
<gene>
    <name evidence="2" type="ORF">AbraCBS73388_006859</name>
</gene>
<evidence type="ECO:0000313" key="2">
    <source>
        <dbReference type="EMBL" id="GKZ21192.1"/>
    </source>
</evidence>
<dbReference type="InterPro" id="IPR042098">
    <property type="entry name" value="TauD-like_sf"/>
</dbReference>
<accession>A0A9W5YSD5</accession>
<reference evidence="2" key="1">
    <citation type="submission" date="2022-07" db="EMBL/GenBank/DDBJ databases">
        <title>Taxonomy of Aspergillus series Nigri: significant species reduction supported by multi-species coalescent approaches.</title>
        <authorList>
            <person name="Bian C."/>
            <person name="Kusuya Y."/>
            <person name="Sklenar F."/>
            <person name="D'hooge E."/>
            <person name="Yaguchi T."/>
            <person name="Takahashi H."/>
            <person name="Hubka V."/>
        </authorList>
    </citation>
    <scope>NUCLEOTIDE SEQUENCE</scope>
    <source>
        <strain evidence="2">CBS 733.88</strain>
    </source>
</reference>
<sequence>MPTRSLSLTTKIVRAVPHLTANDLSYTSRPSHIANISHTLRKSGILKVSLKFEDDSSQYLQKLLIGLHEQHGHGLPITHSASRGWFWDVRPNSTTFQTPSHQARSETMEEFPWHTDCSYEETPARYFALQVLREDRCGGGTLSVMNVGKLSSLLPPSTCAALVRPEFRIDVPRSL</sequence>
<proteinExistence type="predicted"/>
<dbReference type="AlphaFoldDB" id="A0A9W5YSD5"/>
<protein>
    <recommendedName>
        <fullName evidence="4">TauD/TfdA-like domain-containing protein</fullName>
    </recommendedName>
</protein>
<dbReference type="SUPFAM" id="SSF51197">
    <property type="entry name" value="Clavaminate synthase-like"/>
    <property type="match status" value="1"/>
</dbReference>
<evidence type="ECO:0000313" key="3">
    <source>
        <dbReference type="Proteomes" id="UP001143548"/>
    </source>
</evidence>
<organism evidence="2 3">
    <name type="scientific">Aspergillus brasiliensis</name>
    <dbReference type="NCBI Taxonomy" id="319629"/>
    <lineage>
        <taxon>Eukaryota</taxon>
        <taxon>Fungi</taxon>
        <taxon>Dikarya</taxon>
        <taxon>Ascomycota</taxon>
        <taxon>Pezizomycotina</taxon>
        <taxon>Eurotiomycetes</taxon>
        <taxon>Eurotiomycetidae</taxon>
        <taxon>Eurotiales</taxon>
        <taxon>Aspergillaceae</taxon>
        <taxon>Aspergillus</taxon>
        <taxon>Aspergillus subgen. Circumdati</taxon>
    </lineage>
</organism>
<keyword evidence="1" id="KW-0560">Oxidoreductase</keyword>
<dbReference type="Proteomes" id="UP001143548">
    <property type="component" value="Unassembled WGS sequence"/>
</dbReference>
<evidence type="ECO:0000256" key="1">
    <source>
        <dbReference type="ARBA" id="ARBA00023002"/>
    </source>
</evidence>
<dbReference type="EMBL" id="BROQ01000037">
    <property type="protein sequence ID" value="GKZ21192.1"/>
    <property type="molecule type" value="Genomic_DNA"/>
</dbReference>